<dbReference type="Pfam" id="PF07733">
    <property type="entry name" value="DNA_pol3_alpha"/>
    <property type="match status" value="1"/>
</dbReference>
<dbReference type="InterPro" id="IPR016195">
    <property type="entry name" value="Pol/histidinol_Pase-like"/>
</dbReference>
<evidence type="ECO:0000259" key="14">
    <source>
        <dbReference type="SMART" id="SM00481"/>
    </source>
</evidence>
<keyword evidence="6" id="KW-0808">Transferase</keyword>
<proteinExistence type="inferred from homology"/>
<comment type="caution">
    <text evidence="15">The sequence shown here is derived from an EMBL/GenBank/DDBJ whole genome shotgun (WGS) entry which is preliminary data.</text>
</comment>
<name>A0A6B1DY26_9CHLR</name>
<dbReference type="Gene3D" id="3.20.20.140">
    <property type="entry name" value="Metal-dependent hydrolases"/>
    <property type="match status" value="1"/>
</dbReference>
<gene>
    <name evidence="15" type="ORF">F4Y08_15830</name>
</gene>
<dbReference type="GO" id="GO:0008408">
    <property type="term" value="F:3'-5' exonuclease activity"/>
    <property type="evidence" value="ECO:0007669"/>
    <property type="project" value="InterPro"/>
</dbReference>
<accession>A0A6B1DY26</accession>
<evidence type="ECO:0000256" key="5">
    <source>
        <dbReference type="ARBA" id="ARBA00022490"/>
    </source>
</evidence>
<dbReference type="InterPro" id="IPR003141">
    <property type="entry name" value="Pol/His_phosphatase_N"/>
</dbReference>
<organism evidence="15">
    <name type="scientific">Caldilineaceae bacterium SB0662_bin_9</name>
    <dbReference type="NCBI Taxonomy" id="2605258"/>
    <lineage>
        <taxon>Bacteria</taxon>
        <taxon>Bacillati</taxon>
        <taxon>Chloroflexota</taxon>
        <taxon>Caldilineae</taxon>
        <taxon>Caldilineales</taxon>
        <taxon>Caldilineaceae</taxon>
    </lineage>
</organism>
<dbReference type="GO" id="GO:0003887">
    <property type="term" value="F:DNA-directed DNA polymerase activity"/>
    <property type="evidence" value="ECO:0007669"/>
    <property type="project" value="UniProtKB-KW"/>
</dbReference>
<evidence type="ECO:0000256" key="12">
    <source>
        <dbReference type="ARBA" id="ARBA00049244"/>
    </source>
</evidence>
<dbReference type="SMART" id="SM00481">
    <property type="entry name" value="POLIIIAc"/>
    <property type="match status" value="1"/>
</dbReference>
<dbReference type="AlphaFoldDB" id="A0A6B1DY26"/>
<keyword evidence="9" id="KW-0227">DNA damage</keyword>
<dbReference type="Pfam" id="PF17657">
    <property type="entry name" value="DNA_pol3_finger"/>
    <property type="match status" value="1"/>
</dbReference>
<sequence length="1098" mass="122060">MVAPGTDTTALLPTGTGSRQAHHRLPRSGERRLVPTGLLSMSQDYVELRAHSWYSFHAGASSVSELLTKAAELEQPALGLTDTGNLCGALEFARLANSLGIQPVTGTDLVVQEGEHSGPVTLLAESGHGYAALCRLLSQAHRDGRRRTPRLPAEQLAELVDGNGLIQLTGAPGSLLADRIETGHWREARQIVEQTIAWLGRGSVFLELQQHLVHGDRERNRRLRELADYCGVACVATNEVWYHNRSRARLHDVLVAIGLNSSLSEARAHLKANSQYWLKRGAELAQPFQTHPEAMANSVHIAERCAGFNLEHYMTNRYRFPDAPTPQGHDAQSWLEAMCLEAARYRYGRVTRRVRDRLAEEFRRIRQHRLAGFFLIYHRVIELAREVMRELGHADREIPVPWLAPGRGRGSSVVMVVGYLIGLSHVDPLAYDLPLERFMPEDMAGPPDIDLDFPRDIREKLLLRLIEEWGWEHAALTGMFATYKTRGVIRDLGRTLGLPPEEIGRLAQIAESRSRGLADELATLPGYRDKLEQTGWRELATLSGQLDGFPKGVAQHPGGMVISSIPLTDMVPVQPSAIEGRVVCQWDKDSVDDAGFVKIDLLSLGALSQMQEAITLVRERTGTDLDLSRIDIADPAVYGDLGAGKTVGVFQVESAAQMQTITRLRPENIYDLAMEVAAVRPGVGANGGVAEFLRRRGGAAWDYDHPLEEEALGRTLGIILFQDQVVHLGMDVAGLTARDADLLRRAFARRNNEELIAHYWDVFRAGAAARGVPEETAARIFAKFNPHYMFPEGHALAFAFTAYQMAWLRRYWPLEFFIALFNQQPMGFWDPETLKVEAQHMGLEVHHPDVNRSGLKTVPDGPRAMRLGLPQVKGLDARLAATLLTARADAPFANLADLVFRSRLRQAALENLVRAGAVDNLPGVTNRRQSLWEIGVRHRPERSGHPELDLPVDGVMADLAPENAADRMLSEYATLGLSPAGHVMELARPQLTADVLRSNQLDGIAHGTIVRVAGRVVRRQRPLAKAVFMTLEDEWGLIPVAVWPDVWQAYKQELKQPLVVIQGEVSRIDNTMNIATHCAWGLKLPGRRFENVTRPDWQ</sequence>
<evidence type="ECO:0000256" key="4">
    <source>
        <dbReference type="ARBA" id="ARBA00017273"/>
    </source>
</evidence>
<evidence type="ECO:0000256" key="9">
    <source>
        <dbReference type="ARBA" id="ARBA00022763"/>
    </source>
</evidence>
<dbReference type="InterPro" id="IPR029460">
    <property type="entry name" value="DNAPol_HHH"/>
</dbReference>
<dbReference type="EC" id="2.7.7.7" evidence="3"/>
<evidence type="ECO:0000256" key="2">
    <source>
        <dbReference type="ARBA" id="ARBA00007391"/>
    </source>
</evidence>
<evidence type="ECO:0000256" key="1">
    <source>
        <dbReference type="ARBA" id="ARBA00004496"/>
    </source>
</evidence>
<keyword evidence="10" id="KW-0239">DNA-directed DNA polymerase</keyword>
<feature type="compositionally biased region" description="Polar residues" evidence="13">
    <location>
        <begin position="1"/>
        <end position="19"/>
    </location>
</feature>
<comment type="similarity">
    <text evidence="2">Belongs to the DNA polymerase type-C family. DnaE2 subfamily.</text>
</comment>
<comment type="subcellular location">
    <subcellularLocation>
        <location evidence="1">Cytoplasm</location>
    </subcellularLocation>
</comment>
<keyword evidence="11" id="KW-0234">DNA repair</keyword>
<comment type="catalytic activity">
    <reaction evidence="12">
        <text>DNA(n) + a 2'-deoxyribonucleoside 5'-triphosphate = DNA(n+1) + diphosphate</text>
        <dbReference type="Rhea" id="RHEA:22508"/>
        <dbReference type="Rhea" id="RHEA-COMP:17339"/>
        <dbReference type="Rhea" id="RHEA-COMP:17340"/>
        <dbReference type="ChEBI" id="CHEBI:33019"/>
        <dbReference type="ChEBI" id="CHEBI:61560"/>
        <dbReference type="ChEBI" id="CHEBI:173112"/>
        <dbReference type="EC" id="2.7.7.7"/>
    </reaction>
</comment>
<dbReference type="InterPro" id="IPR004013">
    <property type="entry name" value="PHP_dom"/>
</dbReference>
<evidence type="ECO:0000256" key="7">
    <source>
        <dbReference type="ARBA" id="ARBA00022695"/>
    </source>
</evidence>
<feature type="domain" description="Polymerase/histidinol phosphatase N-terminal" evidence="14">
    <location>
        <begin position="46"/>
        <end position="113"/>
    </location>
</feature>
<dbReference type="GO" id="GO:0006281">
    <property type="term" value="P:DNA repair"/>
    <property type="evidence" value="ECO:0007669"/>
    <property type="project" value="UniProtKB-KW"/>
</dbReference>
<dbReference type="InterPro" id="IPR011708">
    <property type="entry name" value="DNA_pol3_alpha_NTPase_dom"/>
</dbReference>
<protein>
    <recommendedName>
        <fullName evidence="4">Error-prone DNA polymerase</fullName>
        <ecNumber evidence="3">2.7.7.7</ecNumber>
    </recommendedName>
</protein>
<evidence type="ECO:0000256" key="13">
    <source>
        <dbReference type="SAM" id="MobiDB-lite"/>
    </source>
</evidence>
<dbReference type="PANTHER" id="PTHR32294:SF4">
    <property type="entry name" value="ERROR-PRONE DNA POLYMERASE"/>
    <property type="match status" value="1"/>
</dbReference>
<dbReference type="InterPro" id="IPR040982">
    <property type="entry name" value="DNA_pol3_finger"/>
</dbReference>
<keyword evidence="5" id="KW-0963">Cytoplasm</keyword>
<dbReference type="GO" id="GO:0003676">
    <property type="term" value="F:nucleic acid binding"/>
    <property type="evidence" value="ECO:0007669"/>
    <property type="project" value="InterPro"/>
</dbReference>
<dbReference type="CDD" id="cd04485">
    <property type="entry name" value="DnaE_OBF"/>
    <property type="match status" value="1"/>
</dbReference>
<dbReference type="InterPro" id="IPR004365">
    <property type="entry name" value="NA-bd_OB_tRNA"/>
</dbReference>
<dbReference type="PANTHER" id="PTHR32294">
    <property type="entry name" value="DNA POLYMERASE III SUBUNIT ALPHA"/>
    <property type="match status" value="1"/>
</dbReference>
<dbReference type="InterPro" id="IPR004805">
    <property type="entry name" value="DnaE2/DnaE/PolC"/>
</dbReference>
<feature type="region of interest" description="Disordered" evidence="13">
    <location>
        <begin position="1"/>
        <end position="29"/>
    </location>
</feature>
<dbReference type="EMBL" id="VXPY01000113">
    <property type="protein sequence ID" value="MYD91777.1"/>
    <property type="molecule type" value="Genomic_DNA"/>
</dbReference>
<dbReference type="GO" id="GO:0005737">
    <property type="term" value="C:cytoplasm"/>
    <property type="evidence" value="ECO:0007669"/>
    <property type="project" value="UniProtKB-SubCell"/>
</dbReference>
<keyword evidence="8" id="KW-0235">DNA replication</keyword>
<evidence type="ECO:0000256" key="6">
    <source>
        <dbReference type="ARBA" id="ARBA00022679"/>
    </source>
</evidence>
<evidence type="ECO:0000256" key="8">
    <source>
        <dbReference type="ARBA" id="ARBA00022705"/>
    </source>
</evidence>
<keyword evidence="7" id="KW-0548">Nucleotidyltransferase</keyword>
<evidence type="ECO:0000256" key="11">
    <source>
        <dbReference type="ARBA" id="ARBA00023204"/>
    </source>
</evidence>
<dbReference type="GO" id="GO:0006260">
    <property type="term" value="P:DNA replication"/>
    <property type="evidence" value="ECO:0007669"/>
    <property type="project" value="UniProtKB-KW"/>
</dbReference>
<dbReference type="Gene3D" id="1.10.150.870">
    <property type="match status" value="1"/>
</dbReference>
<dbReference type="Pfam" id="PF14579">
    <property type="entry name" value="HHH_6"/>
    <property type="match status" value="1"/>
</dbReference>
<evidence type="ECO:0000256" key="10">
    <source>
        <dbReference type="ARBA" id="ARBA00022932"/>
    </source>
</evidence>
<dbReference type="Pfam" id="PF01336">
    <property type="entry name" value="tRNA_anti-codon"/>
    <property type="match status" value="1"/>
</dbReference>
<evidence type="ECO:0000313" key="15">
    <source>
        <dbReference type="EMBL" id="MYD91777.1"/>
    </source>
</evidence>
<dbReference type="Pfam" id="PF02811">
    <property type="entry name" value="PHP"/>
    <property type="match status" value="1"/>
</dbReference>
<reference evidence="15" key="1">
    <citation type="submission" date="2019-09" db="EMBL/GenBank/DDBJ databases">
        <title>Characterisation of the sponge microbiome using genome-centric metagenomics.</title>
        <authorList>
            <person name="Engelberts J.P."/>
            <person name="Robbins S.J."/>
            <person name="De Goeij J.M."/>
            <person name="Aranda M."/>
            <person name="Bell S.C."/>
            <person name="Webster N.S."/>
        </authorList>
    </citation>
    <scope>NUCLEOTIDE SEQUENCE</scope>
    <source>
        <strain evidence="15">SB0662_bin_9</strain>
    </source>
</reference>
<dbReference type="SUPFAM" id="SSF89550">
    <property type="entry name" value="PHP domain-like"/>
    <property type="match status" value="1"/>
</dbReference>
<evidence type="ECO:0000256" key="3">
    <source>
        <dbReference type="ARBA" id="ARBA00012417"/>
    </source>
</evidence>
<dbReference type="NCBIfam" id="TIGR00594">
    <property type="entry name" value="polc"/>
    <property type="match status" value="1"/>
</dbReference>